<evidence type="ECO:0000259" key="8">
    <source>
        <dbReference type="Pfam" id="PF02397"/>
    </source>
</evidence>
<dbReference type="Gene3D" id="3.40.50.720">
    <property type="entry name" value="NAD(P)-binding Rossmann-like Domain"/>
    <property type="match status" value="1"/>
</dbReference>
<dbReference type="Proteomes" id="UP000001382">
    <property type="component" value="Chromosome"/>
</dbReference>
<sequence length="536" mass="58269">MSDAFMERLDNVLAPDPSPATIPAAATHQFGADDSLELRRLAEPSTAPPLTKTSAVLPTHGRPVYDPFTARRRQNPEWLVAYTATLVTGDVVASITAACVLMPFTGPISVYGLALAAIGALAWPALLMSLSTYAERLHGTGAIEYRRVAIAGVIAVAVAGYAAQVPALVGLTRLLLIGVPVATVLTLLNRALNRWRLHAARRRGFMTKRVVLVGRDSAVLDLAKRLRRDPACGLQVVGACVPQQSASQSLEQHGVAVLGDLTHVVPAVDEVGADAIVVASASETAGQYLRDLSWRLEGTNIDVLAAPGLLEVAPHRLQIRPTTTVPLIQIREPEFRGHRRVVKGILDRVAAAALLVLGLPLLLAVGAAVRFSSPGPALYRQRRVGKRGVCFDVLKFRSMVVDADRKLEELLPQNEGNAVLFKLHRDPRVTPVGRFLRRYSLDELPQLINVLKGQMSFVGPRPALEREIARYGPDMHRRLLVKPGITGLWQVSGRSNLSWDEAVELDIRYVENWSLGLDLAILLRTIRAVLRRAGAY</sequence>
<dbReference type="EMBL" id="CP001867">
    <property type="protein sequence ID" value="ADB73167.1"/>
    <property type="molecule type" value="Genomic_DNA"/>
</dbReference>
<dbReference type="InterPro" id="IPR017475">
    <property type="entry name" value="EPS_sugar_tfrase"/>
</dbReference>
<evidence type="ECO:0000256" key="6">
    <source>
        <dbReference type="ARBA" id="ARBA00023136"/>
    </source>
</evidence>
<dbReference type="OrthoDB" id="9808602at2"/>
<comment type="similarity">
    <text evidence="2">Belongs to the bacterial sugar transferase family.</text>
</comment>
<dbReference type="NCBIfam" id="TIGR03025">
    <property type="entry name" value="EPS_sugtrans"/>
    <property type="match status" value="1"/>
</dbReference>
<feature type="domain" description="Bacterial sugar transferase" evidence="8">
    <location>
        <begin position="343"/>
        <end position="530"/>
    </location>
</feature>
<evidence type="ECO:0000256" key="4">
    <source>
        <dbReference type="ARBA" id="ARBA00022692"/>
    </source>
</evidence>
<reference evidence="10" key="2">
    <citation type="submission" date="2010-01" db="EMBL/GenBank/DDBJ databases">
        <title>The complete genome of Geodermatophilus obscurus DSM 43160.</title>
        <authorList>
            <consortium name="US DOE Joint Genome Institute (JGI-PGF)"/>
            <person name="Lucas S."/>
            <person name="Copeland A."/>
            <person name="Lapidus A."/>
            <person name="Glavina del Rio T."/>
            <person name="Dalin E."/>
            <person name="Tice H."/>
            <person name="Bruce D."/>
            <person name="Goodwin L."/>
            <person name="Pitluck S."/>
            <person name="Kyrpides N."/>
            <person name="Mavromatis K."/>
            <person name="Ivanova N."/>
            <person name="Munk A.C."/>
            <person name="Brettin T."/>
            <person name="Detter J.C."/>
            <person name="Han C."/>
            <person name="Larimer F."/>
            <person name="Land M."/>
            <person name="Hauser L."/>
            <person name="Markowitz V."/>
            <person name="Cheng J.-F."/>
            <person name="Hugenholtz P."/>
            <person name="Woyke T."/>
            <person name="Wu D."/>
            <person name="Jando M."/>
            <person name="Schneider S."/>
            <person name="Klenk H.-P."/>
            <person name="Eisen J.A."/>
        </authorList>
    </citation>
    <scope>NUCLEOTIDE SEQUENCE [LARGE SCALE GENOMIC DNA]</scope>
    <source>
        <strain evidence="10">ATCC 25078 / DSM 43160 / JCM 3152 / KCC A-0152 / KCTC 9177 / NBRC 13315 / NRRL B-3577 / G-20</strain>
    </source>
</reference>
<evidence type="ECO:0000256" key="2">
    <source>
        <dbReference type="ARBA" id="ARBA00006464"/>
    </source>
</evidence>
<dbReference type="GO" id="GO:0016020">
    <property type="term" value="C:membrane"/>
    <property type="evidence" value="ECO:0007669"/>
    <property type="project" value="UniProtKB-SubCell"/>
</dbReference>
<dbReference type="KEGG" id="gob:Gobs_0373"/>
<accession>D2S556</accession>
<feature type="transmembrane region" description="Helical" evidence="7">
    <location>
        <begin position="110"/>
        <end position="127"/>
    </location>
</feature>
<keyword evidence="3 9" id="KW-0808">Transferase</keyword>
<organism evidence="9 10">
    <name type="scientific">Geodermatophilus obscurus (strain ATCC 25078 / DSM 43160 / JCM 3152 / CCUG 61914 / KCC A-0152 / KCTC 9177 / NBRC 13315 / NRRL B-3577 / G-20)</name>
    <dbReference type="NCBI Taxonomy" id="526225"/>
    <lineage>
        <taxon>Bacteria</taxon>
        <taxon>Bacillati</taxon>
        <taxon>Actinomycetota</taxon>
        <taxon>Actinomycetes</taxon>
        <taxon>Geodermatophilales</taxon>
        <taxon>Geodermatophilaceae</taxon>
        <taxon>Geodermatophilus</taxon>
    </lineage>
</organism>
<evidence type="ECO:0000313" key="10">
    <source>
        <dbReference type="Proteomes" id="UP000001382"/>
    </source>
</evidence>
<dbReference type="EC" id="2.7.8.6" evidence="9"/>
<feature type="transmembrane region" description="Helical" evidence="7">
    <location>
        <begin position="349"/>
        <end position="371"/>
    </location>
</feature>
<evidence type="ECO:0000313" key="9">
    <source>
        <dbReference type="EMBL" id="ADB73167.1"/>
    </source>
</evidence>
<feature type="transmembrane region" description="Helical" evidence="7">
    <location>
        <begin position="79"/>
        <end position="104"/>
    </location>
</feature>
<comment type="subcellular location">
    <subcellularLocation>
        <location evidence="1">Membrane</location>
        <topology evidence="1">Multi-pass membrane protein</topology>
    </subcellularLocation>
</comment>
<dbReference type="AlphaFoldDB" id="D2S556"/>
<feature type="transmembrane region" description="Helical" evidence="7">
    <location>
        <begin position="148"/>
        <end position="168"/>
    </location>
</feature>
<protein>
    <submittedName>
        <fullName evidence="9">Exopolysaccharide biosynthesis polyprenyl glycosylphosphotransferase</fullName>
        <ecNumber evidence="9">2.7.8.6</ecNumber>
    </submittedName>
</protein>
<dbReference type="InterPro" id="IPR003362">
    <property type="entry name" value="Bact_transf"/>
</dbReference>
<dbReference type="GO" id="GO:0047360">
    <property type="term" value="F:undecaprenyl-phosphate galactose phosphotransferase activity"/>
    <property type="evidence" value="ECO:0007669"/>
    <property type="project" value="UniProtKB-EC"/>
</dbReference>
<dbReference type="HOGENOM" id="CLU_024920_3_3_11"/>
<keyword evidence="4 7" id="KW-0812">Transmembrane</keyword>
<dbReference type="STRING" id="526225.Gobs_0373"/>
<dbReference type="Pfam" id="PF02397">
    <property type="entry name" value="Bac_transf"/>
    <property type="match status" value="1"/>
</dbReference>
<gene>
    <name evidence="9" type="ordered locus">Gobs_0373</name>
</gene>
<evidence type="ECO:0000256" key="5">
    <source>
        <dbReference type="ARBA" id="ARBA00022989"/>
    </source>
</evidence>
<keyword evidence="5 7" id="KW-1133">Transmembrane helix</keyword>
<feature type="transmembrane region" description="Helical" evidence="7">
    <location>
        <begin position="174"/>
        <end position="192"/>
    </location>
</feature>
<name>D2S556_GEOOG</name>
<dbReference type="eggNOG" id="COG1086">
    <property type="taxonomic scope" value="Bacteria"/>
</dbReference>
<dbReference type="eggNOG" id="COG2148">
    <property type="taxonomic scope" value="Bacteria"/>
</dbReference>
<proteinExistence type="inferred from homology"/>
<evidence type="ECO:0000256" key="7">
    <source>
        <dbReference type="SAM" id="Phobius"/>
    </source>
</evidence>
<dbReference type="PANTHER" id="PTHR30576:SF10">
    <property type="entry name" value="SLL5057 PROTEIN"/>
    <property type="match status" value="1"/>
</dbReference>
<keyword evidence="6 7" id="KW-0472">Membrane</keyword>
<reference evidence="9 10" key="1">
    <citation type="journal article" date="2010" name="Stand. Genomic Sci.">
        <title>Complete genome sequence of Geodermatophilus obscurus type strain (G-20).</title>
        <authorList>
            <person name="Ivanova N."/>
            <person name="Sikorski J."/>
            <person name="Jando M."/>
            <person name="Munk C."/>
            <person name="Lapidus A."/>
            <person name="Glavina Del Rio T."/>
            <person name="Copeland A."/>
            <person name="Tice H."/>
            <person name="Cheng J.-F."/>
            <person name="Lucas S."/>
            <person name="Chen F."/>
            <person name="Nolan M."/>
            <person name="Bruce D."/>
            <person name="Goodwin L."/>
            <person name="Pitluck S."/>
            <person name="Mavromatis K."/>
            <person name="Mikhailova N."/>
            <person name="Pati A."/>
            <person name="Chen A."/>
            <person name="Palaniappan K."/>
            <person name="Land M."/>
            <person name="Hauser L."/>
            <person name="Chang Y.-J."/>
            <person name="Jeffries C.D."/>
            <person name="Meincke L."/>
            <person name="Brettin T."/>
            <person name="Detter J.C."/>
            <person name="Detter J.C."/>
            <person name="Rohde M."/>
            <person name="Goeker M."/>
            <person name="Bristow J."/>
            <person name="Eisen J.A."/>
            <person name="Markowitz V."/>
            <person name="Hugenholtz P."/>
            <person name="Kyrpides N.C."/>
            <person name="Klenk H.-P."/>
        </authorList>
    </citation>
    <scope>NUCLEOTIDE SEQUENCE [LARGE SCALE GENOMIC DNA]</scope>
    <source>
        <strain evidence="10">ATCC 25078 / DSM 43160 / JCM 3152 / KCC A-0152 / KCTC 9177 / NBRC 13315 / NRRL B-3577 / G-20</strain>
    </source>
</reference>
<dbReference type="PANTHER" id="PTHR30576">
    <property type="entry name" value="COLANIC BIOSYNTHESIS UDP-GLUCOSE LIPID CARRIER TRANSFERASE"/>
    <property type="match status" value="1"/>
</dbReference>
<dbReference type="RefSeq" id="WP_012946608.1">
    <property type="nucleotide sequence ID" value="NC_013757.1"/>
</dbReference>
<keyword evidence="10" id="KW-1185">Reference proteome</keyword>
<evidence type="ECO:0000256" key="3">
    <source>
        <dbReference type="ARBA" id="ARBA00022679"/>
    </source>
</evidence>
<evidence type="ECO:0000256" key="1">
    <source>
        <dbReference type="ARBA" id="ARBA00004141"/>
    </source>
</evidence>
<dbReference type="Pfam" id="PF13727">
    <property type="entry name" value="CoA_binding_3"/>
    <property type="match status" value="1"/>
</dbReference>